<dbReference type="PANTHER" id="PTHR45749:SF21">
    <property type="entry name" value="DUF4371 DOMAIN-CONTAINING PROTEIN"/>
    <property type="match status" value="1"/>
</dbReference>
<dbReference type="STRING" id="400682.A0A1X7V1P6"/>
<dbReference type="InterPro" id="IPR012337">
    <property type="entry name" value="RNaseH-like_sf"/>
</dbReference>
<evidence type="ECO:0000313" key="3">
    <source>
        <dbReference type="EnsemblMetazoa" id="Aqu2.1.34170_001"/>
    </source>
</evidence>
<accession>A0A1X7V1P6</accession>
<name>A0A1X7V1P6_AMPQE</name>
<dbReference type="Pfam" id="PF14291">
    <property type="entry name" value="DUF4371"/>
    <property type="match status" value="1"/>
</dbReference>
<feature type="domain" description="DUF4371" evidence="2">
    <location>
        <begin position="5"/>
        <end position="119"/>
    </location>
</feature>
<evidence type="ECO:0000259" key="1">
    <source>
        <dbReference type="Pfam" id="PF05699"/>
    </source>
</evidence>
<reference evidence="3" key="1">
    <citation type="submission" date="2017-05" db="UniProtKB">
        <authorList>
            <consortium name="EnsemblMetazoa"/>
        </authorList>
    </citation>
    <scope>IDENTIFICATION</scope>
</reference>
<dbReference type="AlphaFoldDB" id="A0A1X7V1P6"/>
<dbReference type="Pfam" id="PF05699">
    <property type="entry name" value="Dimer_Tnp_hAT"/>
    <property type="match status" value="1"/>
</dbReference>
<dbReference type="eggNOG" id="ENOG502SSZQ">
    <property type="taxonomic scope" value="Eukaryota"/>
</dbReference>
<sequence>MVKRKNESYLSHEVQNELLKLMSNALLRGIANTLQNTNFITVMIDECTNISNTEQVVIVLRWVSDELLANEELIGLYEVSSINASSLVSVVKDTLLRLNLSFNKVRGQCYDGASNMSGAKSGVAKQTLDEQPKAFYTPCYSHSLNLAVADAMKKCSTLKKALNTTHEITKLVKYSPRRESLFKSIKGDITPGSPGIRVLYPTRWTLILGETLLRNTDNLSRTLQKKEFSAVEDQLVATMTKKTLFALRNEEKFDLFWAKLEILSNNTPADIKDISGVKTYLQNLSTFEKELLSEVIVLMKLILVMPATNSTSERSFSAMRRIKTYLKSTMTQEQLNSLIVLHAHNDLTDNLSLTDIANDFVSKSERRYQVFGQF</sequence>
<evidence type="ECO:0008006" key="4">
    <source>
        <dbReference type="Google" id="ProtNLM"/>
    </source>
</evidence>
<dbReference type="InterPro" id="IPR025398">
    <property type="entry name" value="DUF4371"/>
</dbReference>
<dbReference type="SUPFAM" id="SSF53098">
    <property type="entry name" value="Ribonuclease H-like"/>
    <property type="match status" value="1"/>
</dbReference>
<evidence type="ECO:0000259" key="2">
    <source>
        <dbReference type="Pfam" id="PF14291"/>
    </source>
</evidence>
<dbReference type="GO" id="GO:0046983">
    <property type="term" value="F:protein dimerization activity"/>
    <property type="evidence" value="ECO:0007669"/>
    <property type="project" value="InterPro"/>
</dbReference>
<proteinExistence type="predicted"/>
<dbReference type="OrthoDB" id="10059613at2759"/>
<organism evidence="3">
    <name type="scientific">Amphimedon queenslandica</name>
    <name type="common">Sponge</name>
    <dbReference type="NCBI Taxonomy" id="400682"/>
    <lineage>
        <taxon>Eukaryota</taxon>
        <taxon>Metazoa</taxon>
        <taxon>Porifera</taxon>
        <taxon>Demospongiae</taxon>
        <taxon>Heteroscleromorpha</taxon>
        <taxon>Haplosclerida</taxon>
        <taxon>Niphatidae</taxon>
        <taxon>Amphimedon</taxon>
    </lineage>
</organism>
<dbReference type="InterPro" id="IPR008906">
    <property type="entry name" value="HATC_C_dom"/>
</dbReference>
<dbReference type="InParanoid" id="A0A1X7V1P6"/>
<feature type="domain" description="HAT C-terminal dimerisation" evidence="1">
    <location>
        <begin position="298"/>
        <end position="343"/>
    </location>
</feature>
<dbReference type="PANTHER" id="PTHR45749">
    <property type="match status" value="1"/>
</dbReference>
<dbReference type="EnsemblMetazoa" id="Aqu2.1.34170_001">
    <property type="protein sequence ID" value="Aqu2.1.34170_001"/>
    <property type="gene ID" value="Aqu2.1.34170"/>
</dbReference>
<protein>
    <recommendedName>
        <fullName evidence="4">DUF4371 domain-containing protein</fullName>
    </recommendedName>
</protein>